<dbReference type="EMBL" id="PYGE01000001">
    <property type="protein sequence ID" value="PSL08083.1"/>
    <property type="molecule type" value="Genomic_DNA"/>
</dbReference>
<keyword evidence="2" id="KW-1185">Reference proteome</keyword>
<protein>
    <submittedName>
        <fullName evidence="1">Uncharacterized protein</fullName>
    </submittedName>
</protein>
<name>A0A2P8EF42_9ACTN</name>
<evidence type="ECO:0000313" key="1">
    <source>
        <dbReference type="EMBL" id="PSL08083.1"/>
    </source>
</evidence>
<evidence type="ECO:0000313" key="2">
    <source>
        <dbReference type="Proteomes" id="UP000243528"/>
    </source>
</evidence>
<dbReference type="Proteomes" id="UP000243528">
    <property type="component" value="Unassembled WGS sequence"/>
</dbReference>
<reference evidence="1 2" key="1">
    <citation type="submission" date="2018-03" db="EMBL/GenBank/DDBJ databases">
        <title>Genomic Encyclopedia of Archaeal and Bacterial Type Strains, Phase II (KMG-II): from individual species to whole genera.</title>
        <authorList>
            <person name="Goeker M."/>
        </authorList>
    </citation>
    <scope>NUCLEOTIDE SEQUENCE [LARGE SCALE GENOMIC DNA]</scope>
    <source>
        <strain evidence="1 2">DSM 45211</strain>
    </source>
</reference>
<comment type="caution">
    <text evidence="1">The sequence shown here is derived from an EMBL/GenBank/DDBJ whole genome shotgun (WGS) entry which is preliminary data.</text>
</comment>
<organism evidence="1 2">
    <name type="scientific">Haloactinopolyspora alba</name>
    <dbReference type="NCBI Taxonomy" id="648780"/>
    <lineage>
        <taxon>Bacteria</taxon>
        <taxon>Bacillati</taxon>
        <taxon>Actinomycetota</taxon>
        <taxon>Actinomycetes</taxon>
        <taxon>Jiangellales</taxon>
        <taxon>Jiangellaceae</taxon>
        <taxon>Haloactinopolyspora</taxon>
    </lineage>
</organism>
<dbReference type="AlphaFoldDB" id="A0A2P8EF42"/>
<proteinExistence type="predicted"/>
<gene>
    <name evidence="1" type="ORF">CLV30_10150</name>
</gene>
<dbReference type="RefSeq" id="WP_106535189.1">
    <property type="nucleotide sequence ID" value="NZ_ML142897.1"/>
</dbReference>
<accession>A0A2P8EF42</accession>
<sequence>MFIAITSLVPLGIRPAGLEDFLDAADKSALAVALTVINLTLATITMLKGKVPTGLPRRPYRKRPARAYVATVVDAWVLDQDSPGRRARTTAAVGVNATPRQLVGLVRVNLELCRRHVGGTSLVSYRV</sequence>